<reference evidence="3" key="1">
    <citation type="submission" date="2020-11" db="EMBL/GenBank/DDBJ databases">
        <authorList>
            <person name="Tran Van P."/>
        </authorList>
    </citation>
    <scope>NUCLEOTIDE SEQUENCE</scope>
</reference>
<evidence type="ECO:0000259" key="2">
    <source>
        <dbReference type="PROSITE" id="PS50853"/>
    </source>
</evidence>
<dbReference type="InterPro" id="IPR013783">
    <property type="entry name" value="Ig-like_fold"/>
</dbReference>
<feature type="repeat" description="ANK" evidence="1">
    <location>
        <begin position="140"/>
        <end position="172"/>
    </location>
</feature>
<dbReference type="Gene3D" id="1.25.40.20">
    <property type="entry name" value="Ankyrin repeat-containing domain"/>
    <property type="match status" value="1"/>
</dbReference>
<sequence length="222" mass="24868">MGTRGPRSKGGFSTKHEVTGLGPEDCYHFRLKATTHLGESPWSTVLAATTKDDHVPTVSLYRAIQNGQPQLVRKILSNRDGTLYFLNTLFLHVGRRPMVVDVHDHMGMSPLMRATSRGDAQMVTLLLNAGADVNTVSVGAGRSALMVACFQGHVDVAHLLRERGAHWYLRDSRTVWPRNRHHFRPTDGLGGHWFGHQIRLVIKSFEIRWLLEPVQPSLPDDP</sequence>
<dbReference type="SUPFAM" id="SSF48403">
    <property type="entry name" value="Ankyrin repeat"/>
    <property type="match status" value="1"/>
</dbReference>
<dbReference type="Gene3D" id="2.60.40.10">
    <property type="entry name" value="Immunoglobulins"/>
    <property type="match status" value="1"/>
</dbReference>
<dbReference type="PANTHER" id="PTHR24183:SF1">
    <property type="entry name" value="FIBRONECTIN TYPE 3 AND ANKYRIN REPEAT DOMAINS PROTEIN 1"/>
    <property type="match status" value="1"/>
</dbReference>
<dbReference type="EMBL" id="OD008997">
    <property type="protein sequence ID" value="CAD7415282.1"/>
    <property type="molecule type" value="Genomic_DNA"/>
</dbReference>
<dbReference type="InterPro" id="IPR036116">
    <property type="entry name" value="FN3_sf"/>
</dbReference>
<evidence type="ECO:0000313" key="3">
    <source>
        <dbReference type="EMBL" id="CAD7415282.1"/>
    </source>
</evidence>
<dbReference type="SUPFAM" id="SSF49265">
    <property type="entry name" value="Fibronectin type III"/>
    <property type="match status" value="1"/>
</dbReference>
<dbReference type="PROSITE" id="PS50853">
    <property type="entry name" value="FN3"/>
    <property type="match status" value="1"/>
</dbReference>
<feature type="repeat" description="ANK" evidence="1">
    <location>
        <begin position="106"/>
        <end position="138"/>
    </location>
</feature>
<dbReference type="InterPro" id="IPR036770">
    <property type="entry name" value="Ankyrin_rpt-contain_sf"/>
</dbReference>
<gene>
    <name evidence="3" type="ORF">TPSB3V08_LOCUS10227</name>
</gene>
<dbReference type="InterPro" id="IPR003961">
    <property type="entry name" value="FN3_dom"/>
</dbReference>
<dbReference type="Pfam" id="PF12796">
    <property type="entry name" value="Ank_2"/>
    <property type="match status" value="1"/>
</dbReference>
<dbReference type="PANTHER" id="PTHR24183">
    <property type="entry name" value="FIBRONECTIN TYPE 3 AND ANKYRIN REPEAT DOMAINS PROTEIN 1"/>
    <property type="match status" value="1"/>
</dbReference>
<dbReference type="InterPro" id="IPR002110">
    <property type="entry name" value="Ankyrin_rpt"/>
</dbReference>
<organism evidence="3">
    <name type="scientific">Timema poppense</name>
    <name type="common">Walking stick</name>
    <dbReference type="NCBI Taxonomy" id="170557"/>
    <lineage>
        <taxon>Eukaryota</taxon>
        <taxon>Metazoa</taxon>
        <taxon>Ecdysozoa</taxon>
        <taxon>Arthropoda</taxon>
        <taxon>Hexapoda</taxon>
        <taxon>Insecta</taxon>
        <taxon>Pterygota</taxon>
        <taxon>Neoptera</taxon>
        <taxon>Polyneoptera</taxon>
        <taxon>Phasmatodea</taxon>
        <taxon>Timematodea</taxon>
        <taxon>Timematoidea</taxon>
        <taxon>Timematidae</taxon>
        <taxon>Timema</taxon>
    </lineage>
</organism>
<name>A0A7R9HBV8_TIMPO</name>
<dbReference type="PROSITE" id="PS50088">
    <property type="entry name" value="ANK_REPEAT"/>
    <property type="match status" value="2"/>
</dbReference>
<dbReference type="AlphaFoldDB" id="A0A7R9HBV8"/>
<dbReference type="GO" id="GO:0005634">
    <property type="term" value="C:nucleus"/>
    <property type="evidence" value="ECO:0007669"/>
    <property type="project" value="TreeGrafter"/>
</dbReference>
<evidence type="ECO:0000256" key="1">
    <source>
        <dbReference type="PROSITE-ProRule" id="PRU00023"/>
    </source>
</evidence>
<proteinExistence type="predicted"/>
<dbReference type="CDD" id="cd00063">
    <property type="entry name" value="FN3"/>
    <property type="match status" value="1"/>
</dbReference>
<dbReference type="SMART" id="SM00248">
    <property type="entry name" value="ANK"/>
    <property type="match status" value="2"/>
</dbReference>
<protein>
    <recommendedName>
        <fullName evidence="2">Fibronectin type-III domain-containing protein</fullName>
    </recommendedName>
</protein>
<feature type="domain" description="Fibronectin type-III" evidence="2">
    <location>
        <begin position="1"/>
        <end position="53"/>
    </location>
</feature>
<accession>A0A7R9HBV8</accession>
<dbReference type="GO" id="GO:0042981">
    <property type="term" value="P:regulation of apoptotic process"/>
    <property type="evidence" value="ECO:0007669"/>
    <property type="project" value="TreeGrafter"/>
</dbReference>
<keyword evidence="1" id="KW-0040">ANK repeat</keyword>
<dbReference type="PROSITE" id="PS50297">
    <property type="entry name" value="ANK_REP_REGION"/>
    <property type="match status" value="2"/>
</dbReference>